<name>A0A9P5YLQ5_9AGAR</name>
<reference evidence="1" key="1">
    <citation type="submission" date="2020-11" db="EMBL/GenBank/DDBJ databases">
        <authorList>
            <consortium name="DOE Joint Genome Institute"/>
            <person name="Ahrendt S."/>
            <person name="Riley R."/>
            <person name="Andreopoulos W."/>
            <person name="Labutti K."/>
            <person name="Pangilinan J."/>
            <person name="Ruiz-Duenas F.J."/>
            <person name="Barrasa J.M."/>
            <person name="Sanchez-Garcia M."/>
            <person name="Camarero S."/>
            <person name="Miyauchi S."/>
            <person name="Serrano A."/>
            <person name="Linde D."/>
            <person name="Babiker R."/>
            <person name="Drula E."/>
            <person name="Ayuso-Fernandez I."/>
            <person name="Pacheco R."/>
            <person name="Padilla G."/>
            <person name="Ferreira P."/>
            <person name="Barriuso J."/>
            <person name="Kellner H."/>
            <person name="Castanera R."/>
            <person name="Alfaro M."/>
            <person name="Ramirez L."/>
            <person name="Pisabarro A.G."/>
            <person name="Kuo A."/>
            <person name="Tritt A."/>
            <person name="Lipzen A."/>
            <person name="He G."/>
            <person name="Yan M."/>
            <person name="Ng V."/>
            <person name="Cullen D."/>
            <person name="Martin F."/>
            <person name="Rosso M.-N."/>
            <person name="Henrissat B."/>
            <person name="Hibbett D."/>
            <person name="Martinez A.T."/>
            <person name="Grigoriev I.V."/>
        </authorList>
    </citation>
    <scope>NUCLEOTIDE SEQUENCE</scope>
    <source>
        <strain evidence="1">CIRM-BRFM 674</strain>
    </source>
</reference>
<dbReference type="Proteomes" id="UP000807469">
    <property type="component" value="Unassembled WGS sequence"/>
</dbReference>
<evidence type="ECO:0000313" key="2">
    <source>
        <dbReference type="Proteomes" id="UP000807469"/>
    </source>
</evidence>
<proteinExistence type="predicted"/>
<comment type="caution">
    <text evidence="1">The sequence shown here is derived from an EMBL/GenBank/DDBJ whole genome shotgun (WGS) entry which is preliminary data.</text>
</comment>
<dbReference type="AlphaFoldDB" id="A0A9P5YLQ5"/>
<accession>A0A9P5YLQ5</accession>
<evidence type="ECO:0000313" key="1">
    <source>
        <dbReference type="EMBL" id="KAF9471619.1"/>
    </source>
</evidence>
<protein>
    <submittedName>
        <fullName evidence="1">Uncharacterized protein</fullName>
    </submittedName>
</protein>
<sequence length="163" mass="18318">MTCMILTYVLFSSSTVPPHSFSPRMPLTCSLSLQCTDILITSLERIRLPFSLSILAYKTLSSLQYQSRYTIHAGRTCSCNPSSYVPTATPDVVGGYESVNRDRWIEAWRRGYQMLHNLLHALAYPHLFPSDSAFYRHAAWTSEQNGAISARRYNGEASGSQQA</sequence>
<gene>
    <name evidence="1" type="ORF">BDN70DRAFT_555748</name>
</gene>
<organism evidence="1 2">
    <name type="scientific">Pholiota conissans</name>
    <dbReference type="NCBI Taxonomy" id="109636"/>
    <lineage>
        <taxon>Eukaryota</taxon>
        <taxon>Fungi</taxon>
        <taxon>Dikarya</taxon>
        <taxon>Basidiomycota</taxon>
        <taxon>Agaricomycotina</taxon>
        <taxon>Agaricomycetes</taxon>
        <taxon>Agaricomycetidae</taxon>
        <taxon>Agaricales</taxon>
        <taxon>Agaricineae</taxon>
        <taxon>Strophariaceae</taxon>
        <taxon>Pholiota</taxon>
    </lineage>
</organism>
<dbReference type="EMBL" id="MU155651">
    <property type="protein sequence ID" value="KAF9471619.1"/>
    <property type="molecule type" value="Genomic_DNA"/>
</dbReference>
<keyword evidence="2" id="KW-1185">Reference proteome</keyword>